<proteinExistence type="predicted"/>
<keyword evidence="1" id="KW-0472">Membrane</keyword>
<accession>A0ABP8N6B9</accession>
<evidence type="ECO:0000313" key="2">
    <source>
        <dbReference type="EMBL" id="GAA4460228.1"/>
    </source>
</evidence>
<comment type="caution">
    <text evidence="2">The sequence shown here is derived from an EMBL/GenBank/DDBJ whole genome shotgun (WGS) entry which is preliminary data.</text>
</comment>
<keyword evidence="1" id="KW-0812">Transmembrane</keyword>
<reference evidence="3" key="1">
    <citation type="journal article" date="2019" name="Int. J. Syst. Evol. Microbiol.">
        <title>The Global Catalogue of Microorganisms (GCM) 10K type strain sequencing project: providing services to taxonomists for standard genome sequencing and annotation.</title>
        <authorList>
            <consortium name="The Broad Institute Genomics Platform"/>
            <consortium name="The Broad Institute Genome Sequencing Center for Infectious Disease"/>
            <person name="Wu L."/>
            <person name="Ma J."/>
        </authorList>
    </citation>
    <scope>NUCLEOTIDE SEQUENCE [LARGE SCALE GENOMIC DNA]</scope>
    <source>
        <strain evidence="3">JCM 17759</strain>
    </source>
</reference>
<dbReference type="Proteomes" id="UP001500840">
    <property type="component" value="Unassembled WGS sequence"/>
</dbReference>
<keyword evidence="3" id="KW-1185">Reference proteome</keyword>
<evidence type="ECO:0000313" key="3">
    <source>
        <dbReference type="Proteomes" id="UP001500840"/>
    </source>
</evidence>
<dbReference type="RefSeq" id="WP_345325055.1">
    <property type="nucleotide sequence ID" value="NZ_BAABGA010000049.1"/>
</dbReference>
<evidence type="ECO:0008006" key="4">
    <source>
        <dbReference type="Google" id="ProtNLM"/>
    </source>
</evidence>
<keyword evidence="1" id="KW-1133">Transmembrane helix</keyword>
<sequence>MPQRINPYAAPIRTAPTPTKRTYGCWLIVSLVGWYITMFAMSIIINEMAARNDRQQKII</sequence>
<organism evidence="2 3">
    <name type="scientific">Novipirellula rosea</name>
    <dbReference type="NCBI Taxonomy" id="1031540"/>
    <lineage>
        <taxon>Bacteria</taxon>
        <taxon>Pseudomonadati</taxon>
        <taxon>Planctomycetota</taxon>
        <taxon>Planctomycetia</taxon>
        <taxon>Pirellulales</taxon>
        <taxon>Pirellulaceae</taxon>
        <taxon>Novipirellula</taxon>
    </lineage>
</organism>
<gene>
    <name evidence="2" type="ORF">GCM10023156_40970</name>
</gene>
<evidence type="ECO:0000256" key="1">
    <source>
        <dbReference type="SAM" id="Phobius"/>
    </source>
</evidence>
<dbReference type="EMBL" id="BAABGA010000049">
    <property type="protein sequence ID" value="GAA4460228.1"/>
    <property type="molecule type" value="Genomic_DNA"/>
</dbReference>
<protein>
    <recommendedName>
        <fullName evidence="4">DUF4234 domain-containing protein</fullName>
    </recommendedName>
</protein>
<feature type="transmembrane region" description="Helical" evidence="1">
    <location>
        <begin position="26"/>
        <end position="45"/>
    </location>
</feature>
<name>A0ABP8N6B9_9BACT</name>